<feature type="transmembrane region" description="Helical" evidence="1">
    <location>
        <begin position="69"/>
        <end position="87"/>
    </location>
</feature>
<keyword evidence="1" id="KW-0812">Transmembrane</keyword>
<comment type="caution">
    <text evidence="2">The sequence shown here is derived from an EMBL/GenBank/DDBJ whole genome shotgun (WGS) entry which is preliminary data.</text>
</comment>
<feature type="transmembrane region" description="Helical" evidence="1">
    <location>
        <begin position="30"/>
        <end position="49"/>
    </location>
</feature>
<organism evidence="2 3">
    <name type="scientific">Candidatus Afipia apatlaquensis</name>
    <dbReference type="NCBI Taxonomy" id="2712852"/>
    <lineage>
        <taxon>Bacteria</taxon>
        <taxon>Pseudomonadati</taxon>
        <taxon>Pseudomonadota</taxon>
        <taxon>Alphaproteobacteria</taxon>
        <taxon>Hyphomicrobiales</taxon>
        <taxon>Nitrobacteraceae</taxon>
        <taxon>Afipia</taxon>
    </lineage>
</organism>
<evidence type="ECO:0000256" key="1">
    <source>
        <dbReference type="SAM" id="Phobius"/>
    </source>
</evidence>
<evidence type="ECO:0000313" key="3">
    <source>
        <dbReference type="Proteomes" id="UP000480266"/>
    </source>
</evidence>
<dbReference type="Proteomes" id="UP000480266">
    <property type="component" value="Unassembled WGS sequence"/>
</dbReference>
<keyword evidence="3" id="KW-1185">Reference proteome</keyword>
<dbReference type="AlphaFoldDB" id="A0A7C9VJ84"/>
<proteinExistence type="predicted"/>
<keyword evidence="1" id="KW-1133">Transmembrane helix</keyword>
<sequence length="90" mass="9301">MISDTTSSGGHEIVPLRGWLNVATLGAARWLALAAAPTFATMALATGVLGEGSPAILCSHDASPLSGMAAMYGLMSAFHLTPWLRLFSGR</sequence>
<gene>
    <name evidence="2" type="ORF">G4V63_05830</name>
</gene>
<name>A0A7C9VJ84_9BRAD</name>
<dbReference type="EMBL" id="JAAMRR010000298">
    <property type="protein sequence ID" value="NGX94755.1"/>
    <property type="molecule type" value="Genomic_DNA"/>
</dbReference>
<protein>
    <submittedName>
        <fullName evidence="2">Uncharacterized protein</fullName>
    </submittedName>
</protein>
<accession>A0A7C9VJ84</accession>
<reference evidence="2" key="1">
    <citation type="submission" date="2020-02" db="EMBL/GenBank/DDBJ databases">
        <title>Draft genome sequence of Candidatus Afipia apatlaquensis IBT-C3, a potential strain for decolorization of textile dyes.</title>
        <authorList>
            <person name="Sanchez-Reyes A."/>
            <person name="Breton-Deval L."/>
            <person name="Mangelson H."/>
            <person name="Sanchez-Flores A."/>
        </authorList>
    </citation>
    <scope>NUCLEOTIDE SEQUENCE [LARGE SCALE GENOMIC DNA]</scope>
    <source>
        <strain evidence="2">IBT-C3</strain>
    </source>
</reference>
<evidence type="ECO:0000313" key="2">
    <source>
        <dbReference type="EMBL" id="NGX94755.1"/>
    </source>
</evidence>
<keyword evidence="1" id="KW-0472">Membrane</keyword>